<feature type="chain" id="PRO_5045273799" evidence="1">
    <location>
        <begin position="22"/>
        <end position="133"/>
    </location>
</feature>
<keyword evidence="1" id="KW-0732">Signal</keyword>
<organism evidence="2 3">
    <name type="scientific">Drosophila suzukii</name>
    <name type="common">Spotted-wing drosophila fruit fly</name>
    <dbReference type="NCBI Taxonomy" id="28584"/>
    <lineage>
        <taxon>Eukaryota</taxon>
        <taxon>Metazoa</taxon>
        <taxon>Ecdysozoa</taxon>
        <taxon>Arthropoda</taxon>
        <taxon>Hexapoda</taxon>
        <taxon>Insecta</taxon>
        <taxon>Pterygota</taxon>
        <taxon>Neoptera</taxon>
        <taxon>Endopterygota</taxon>
        <taxon>Diptera</taxon>
        <taxon>Brachycera</taxon>
        <taxon>Muscomorpha</taxon>
        <taxon>Ephydroidea</taxon>
        <taxon>Drosophilidae</taxon>
        <taxon>Drosophila</taxon>
        <taxon>Sophophora</taxon>
    </lineage>
</organism>
<dbReference type="Proteomes" id="UP001652628">
    <property type="component" value="Chromosome 3"/>
</dbReference>
<sequence length="133" mass="14730">MNASLPLLLVVVASLSISVDSYGHLNENMNKATVKKTKDGWQCAGVTCPKKFTSYCTVTKILKPTEKLHTELLILCMDNKNKARCGVTRTRKGETEQLLEVDEDGNTRYSQKESVTTIDGTTIPRCPFVPPKP</sequence>
<proteinExistence type="predicted"/>
<evidence type="ECO:0000313" key="3">
    <source>
        <dbReference type="RefSeq" id="XP_016940235.4"/>
    </source>
</evidence>
<gene>
    <name evidence="3" type="primary">Sfp78E</name>
</gene>
<dbReference type="RefSeq" id="XP_016940235.4">
    <property type="nucleotide sequence ID" value="XM_017084746.4"/>
</dbReference>
<dbReference type="AlphaFoldDB" id="A0AB39ZP08"/>
<evidence type="ECO:0000313" key="2">
    <source>
        <dbReference type="Proteomes" id="UP001652628"/>
    </source>
</evidence>
<protein>
    <submittedName>
        <fullName evidence="3">Uncharacterized protein Sfp78E</fullName>
    </submittedName>
</protein>
<accession>A0AB39ZP08</accession>
<keyword evidence="2" id="KW-1185">Reference proteome</keyword>
<dbReference type="GeneID" id="108017637"/>
<evidence type="ECO:0000256" key="1">
    <source>
        <dbReference type="SAM" id="SignalP"/>
    </source>
</evidence>
<reference evidence="3" key="1">
    <citation type="submission" date="2025-08" db="UniProtKB">
        <authorList>
            <consortium name="RefSeq"/>
        </authorList>
    </citation>
    <scope>IDENTIFICATION</scope>
</reference>
<name>A0AB39ZP08_DROSZ</name>
<feature type="signal peptide" evidence="1">
    <location>
        <begin position="1"/>
        <end position="21"/>
    </location>
</feature>